<organism evidence="2 3">
    <name type="scientific">Striga asiatica</name>
    <name type="common">Asiatic witchweed</name>
    <name type="synonym">Buchnera asiatica</name>
    <dbReference type="NCBI Taxonomy" id="4170"/>
    <lineage>
        <taxon>Eukaryota</taxon>
        <taxon>Viridiplantae</taxon>
        <taxon>Streptophyta</taxon>
        <taxon>Embryophyta</taxon>
        <taxon>Tracheophyta</taxon>
        <taxon>Spermatophyta</taxon>
        <taxon>Magnoliopsida</taxon>
        <taxon>eudicotyledons</taxon>
        <taxon>Gunneridae</taxon>
        <taxon>Pentapetalae</taxon>
        <taxon>asterids</taxon>
        <taxon>lamiids</taxon>
        <taxon>Lamiales</taxon>
        <taxon>Orobanchaceae</taxon>
        <taxon>Buchnereae</taxon>
        <taxon>Striga</taxon>
    </lineage>
</organism>
<dbReference type="Proteomes" id="UP000325081">
    <property type="component" value="Unassembled WGS sequence"/>
</dbReference>
<evidence type="ECO:0000313" key="3">
    <source>
        <dbReference type="Proteomes" id="UP000325081"/>
    </source>
</evidence>
<feature type="region of interest" description="Disordered" evidence="1">
    <location>
        <begin position="36"/>
        <end position="55"/>
    </location>
</feature>
<sequence length="177" mass="19821">MSSAYNKQGGNMIPRGATKGDRRPETIELLSMRARTSGAMQKRSGESVPRRKGQRRFEDARLTRRGIDYLQPTGNEAKADLLQSVLCLTRYIARCPSSYLCLLLSFTEDSLSFSSPLSLDRQALYPFSFDYFRLLAFSGLVALAGKQVLFRVTLSFIDKGSGLGIVELDYGFWALVR</sequence>
<gene>
    <name evidence="2" type="ORF">STAS_22620</name>
</gene>
<reference evidence="3" key="1">
    <citation type="journal article" date="2019" name="Curr. Biol.">
        <title>Genome Sequence of Striga asiatica Provides Insight into the Evolution of Plant Parasitism.</title>
        <authorList>
            <person name="Yoshida S."/>
            <person name="Kim S."/>
            <person name="Wafula E.K."/>
            <person name="Tanskanen J."/>
            <person name="Kim Y.M."/>
            <person name="Honaas L."/>
            <person name="Yang Z."/>
            <person name="Spallek T."/>
            <person name="Conn C.E."/>
            <person name="Ichihashi Y."/>
            <person name="Cheong K."/>
            <person name="Cui S."/>
            <person name="Der J.P."/>
            <person name="Gundlach H."/>
            <person name="Jiao Y."/>
            <person name="Hori C."/>
            <person name="Ishida J.K."/>
            <person name="Kasahara H."/>
            <person name="Kiba T."/>
            <person name="Kim M.S."/>
            <person name="Koo N."/>
            <person name="Laohavisit A."/>
            <person name="Lee Y.H."/>
            <person name="Lumba S."/>
            <person name="McCourt P."/>
            <person name="Mortimer J.C."/>
            <person name="Mutuku J.M."/>
            <person name="Nomura T."/>
            <person name="Sasaki-Sekimoto Y."/>
            <person name="Seto Y."/>
            <person name="Wang Y."/>
            <person name="Wakatake T."/>
            <person name="Sakakibara H."/>
            <person name="Demura T."/>
            <person name="Yamaguchi S."/>
            <person name="Yoneyama K."/>
            <person name="Manabe R.I."/>
            <person name="Nelson D.C."/>
            <person name="Schulman A.H."/>
            <person name="Timko M.P."/>
            <person name="dePamphilis C.W."/>
            <person name="Choi D."/>
            <person name="Shirasu K."/>
        </authorList>
    </citation>
    <scope>NUCLEOTIDE SEQUENCE [LARGE SCALE GENOMIC DNA]</scope>
    <source>
        <strain evidence="3">cv. UVA1</strain>
    </source>
</reference>
<dbReference type="AlphaFoldDB" id="A0A5A7QJX0"/>
<evidence type="ECO:0000313" key="2">
    <source>
        <dbReference type="EMBL" id="GER45643.1"/>
    </source>
</evidence>
<feature type="region of interest" description="Disordered" evidence="1">
    <location>
        <begin position="1"/>
        <end position="26"/>
    </location>
</feature>
<proteinExistence type="predicted"/>
<evidence type="ECO:0000256" key="1">
    <source>
        <dbReference type="SAM" id="MobiDB-lite"/>
    </source>
</evidence>
<comment type="caution">
    <text evidence="2">The sequence shown here is derived from an EMBL/GenBank/DDBJ whole genome shotgun (WGS) entry which is preliminary data.</text>
</comment>
<feature type="compositionally biased region" description="Basic and acidic residues" evidence="1">
    <location>
        <begin position="43"/>
        <end position="55"/>
    </location>
</feature>
<name>A0A5A7QJX0_STRAF</name>
<dbReference type="EMBL" id="BKCP01007183">
    <property type="protein sequence ID" value="GER45643.1"/>
    <property type="molecule type" value="Genomic_DNA"/>
</dbReference>
<keyword evidence="3" id="KW-1185">Reference proteome</keyword>
<protein>
    <submittedName>
        <fullName evidence="2">Iron-regulated transporter 1</fullName>
    </submittedName>
</protein>
<accession>A0A5A7QJX0</accession>